<dbReference type="WBParaSite" id="jg24359">
    <property type="protein sequence ID" value="jg24359"/>
    <property type="gene ID" value="jg24359"/>
</dbReference>
<dbReference type="Pfam" id="PF01697">
    <property type="entry name" value="Glyco_transf_92"/>
    <property type="match status" value="1"/>
</dbReference>
<evidence type="ECO:0000313" key="9">
    <source>
        <dbReference type="WBParaSite" id="jg24359"/>
    </source>
</evidence>
<dbReference type="GO" id="GO:0016757">
    <property type="term" value="F:glycosyltransferase activity"/>
    <property type="evidence" value="ECO:0007669"/>
    <property type="project" value="UniProtKB-UniRule"/>
</dbReference>
<name>A0A915DZL5_9BILA</name>
<dbReference type="InterPro" id="IPR008166">
    <property type="entry name" value="Glyco_transf_92"/>
</dbReference>
<dbReference type="GO" id="GO:0016020">
    <property type="term" value="C:membrane"/>
    <property type="evidence" value="ECO:0007669"/>
    <property type="project" value="UniProtKB-SubCell"/>
</dbReference>
<keyword evidence="5" id="KW-0472">Membrane</keyword>
<keyword evidence="4 6" id="KW-0808">Transferase</keyword>
<comment type="similarity">
    <text evidence="2 6">Belongs to the glycosyltransferase 92 family.</text>
</comment>
<evidence type="ECO:0000313" key="8">
    <source>
        <dbReference type="Proteomes" id="UP000887574"/>
    </source>
</evidence>
<protein>
    <recommendedName>
        <fullName evidence="6">Glycosyltransferase family 92 protein</fullName>
        <ecNumber evidence="6">2.4.1.-</ecNumber>
    </recommendedName>
</protein>
<accession>A0A915DZL5</accession>
<reference evidence="9" key="1">
    <citation type="submission" date="2022-11" db="UniProtKB">
        <authorList>
            <consortium name="WormBaseParasite"/>
        </authorList>
    </citation>
    <scope>IDENTIFICATION</scope>
</reference>
<evidence type="ECO:0000256" key="1">
    <source>
        <dbReference type="ARBA" id="ARBA00004167"/>
    </source>
</evidence>
<sequence>MANADHSHGSVPSTRRRSSGDHVTSAHSSVFQLMKAYEADGLLSIRPSVRFPFDEKEMLYDPNSQTEFTHQLLLAHECFYEFREVLNLLL</sequence>
<evidence type="ECO:0000256" key="6">
    <source>
        <dbReference type="RuleBase" id="RU366017"/>
    </source>
</evidence>
<keyword evidence="3 6" id="KW-0328">Glycosyltransferase</keyword>
<evidence type="ECO:0000256" key="4">
    <source>
        <dbReference type="ARBA" id="ARBA00022679"/>
    </source>
</evidence>
<evidence type="ECO:0000256" key="3">
    <source>
        <dbReference type="ARBA" id="ARBA00022676"/>
    </source>
</evidence>
<comment type="subcellular location">
    <subcellularLocation>
        <location evidence="1">Membrane</location>
        <topology evidence="1">Single-pass membrane protein</topology>
    </subcellularLocation>
</comment>
<proteinExistence type="inferred from homology"/>
<keyword evidence="8" id="KW-1185">Reference proteome</keyword>
<feature type="region of interest" description="Disordered" evidence="7">
    <location>
        <begin position="1"/>
        <end position="24"/>
    </location>
</feature>
<dbReference type="EC" id="2.4.1.-" evidence="6"/>
<evidence type="ECO:0000256" key="2">
    <source>
        <dbReference type="ARBA" id="ARBA00007647"/>
    </source>
</evidence>
<dbReference type="Proteomes" id="UP000887574">
    <property type="component" value="Unplaced"/>
</dbReference>
<dbReference type="AlphaFoldDB" id="A0A915DZL5"/>
<organism evidence="8 9">
    <name type="scientific">Ditylenchus dipsaci</name>
    <dbReference type="NCBI Taxonomy" id="166011"/>
    <lineage>
        <taxon>Eukaryota</taxon>
        <taxon>Metazoa</taxon>
        <taxon>Ecdysozoa</taxon>
        <taxon>Nematoda</taxon>
        <taxon>Chromadorea</taxon>
        <taxon>Rhabditida</taxon>
        <taxon>Tylenchina</taxon>
        <taxon>Tylenchomorpha</taxon>
        <taxon>Sphaerularioidea</taxon>
        <taxon>Anguinidae</taxon>
        <taxon>Anguininae</taxon>
        <taxon>Ditylenchus</taxon>
    </lineage>
</organism>
<evidence type="ECO:0000256" key="5">
    <source>
        <dbReference type="ARBA" id="ARBA00023136"/>
    </source>
</evidence>
<evidence type="ECO:0000256" key="7">
    <source>
        <dbReference type="SAM" id="MobiDB-lite"/>
    </source>
</evidence>